<organism evidence="1 2">
    <name type="scientific">Alkalimonas collagenimarina</name>
    <dbReference type="NCBI Taxonomy" id="400390"/>
    <lineage>
        <taxon>Bacteria</taxon>
        <taxon>Pseudomonadati</taxon>
        <taxon>Pseudomonadota</taxon>
        <taxon>Gammaproteobacteria</taxon>
        <taxon>Alkalimonas</taxon>
    </lineage>
</organism>
<proteinExistence type="predicted"/>
<gene>
    <name evidence="1" type="ORF">Q3O60_02965</name>
</gene>
<evidence type="ECO:0000313" key="1">
    <source>
        <dbReference type="EMBL" id="MDP4535147.1"/>
    </source>
</evidence>
<dbReference type="PIRSF" id="PIRSF011396">
    <property type="entry name" value="Trp_halogenase"/>
    <property type="match status" value="1"/>
</dbReference>
<name>A0ABT9GVR7_9GAMM</name>
<accession>A0ABT9GVR7</accession>
<dbReference type="RefSeq" id="WP_305892415.1">
    <property type="nucleotide sequence ID" value="NZ_JAUZVZ010000003.1"/>
</dbReference>
<dbReference type="InterPro" id="IPR006905">
    <property type="entry name" value="Flavin_halogenase"/>
</dbReference>
<dbReference type="SUPFAM" id="SSF51905">
    <property type="entry name" value="FAD/NAD(P)-binding domain"/>
    <property type="match status" value="1"/>
</dbReference>
<dbReference type="EMBL" id="JAUZVZ010000003">
    <property type="protein sequence ID" value="MDP4535147.1"/>
    <property type="molecule type" value="Genomic_DNA"/>
</dbReference>
<keyword evidence="2" id="KW-1185">Reference proteome</keyword>
<evidence type="ECO:0000313" key="2">
    <source>
        <dbReference type="Proteomes" id="UP001231616"/>
    </source>
</evidence>
<dbReference type="InterPro" id="IPR033856">
    <property type="entry name" value="Trp_halogen"/>
</dbReference>
<dbReference type="PANTHER" id="PTHR43747:SF4">
    <property type="entry name" value="FLAVIN-DEPENDENT TRYPTOPHAN HALOGENASE"/>
    <property type="match status" value="1"/>
</dbReference>
<dbReference type="Gene3D" id="3.50.50.60">
    <property type="entry name" value="FAD/NAD(P)-binding domain"/>
    <property type="match status" value="1"/>
</dbReference>
<dbReference type="InterPro" id="IPR050816">
    <property type="entry name" value="Flavin-dep_Halogenase_NPB"/>
</dbReference>
<comment type="caution">
    <text evidence="1">The sequence shown here is derived from an EMBL/GenBank/DDBJ whole genome shotgun (WGS) entry which is preliminary data.</text>
</comment>
<dbReference type="InterPro" id="IPR036188">
    <property type="entry name" value="FAD/NAD-bd_sf"/>
</dbReference>
<protein>
    <submittedName>
        <fullName evidence="1">Tryptophan 7-halogenase</fullName>
    </submittedName>
</protein>
<dbReference type="PANTHER" id="PTHR43747">
    <property type="entry name" value="FAD-BINDING PROTEIN"/>
    <property type="match status" value="1"/>
</dbReference>
<dbReference type="Pfam" id="PF04820">
    <property type="entry name" value="Trp_halogenase"/>
    <property type="match status" value="1"/>
</dbReference>
<reference evidence="1 2" key="1">
    <citation type="submission" date="2023-08" db="EMBL/GenBank/DDBJ databases">
        <authorList>
            <person name="Joshi A."/>
            <person name="Thite S."/>
        </authorList>
    </citation>
    <scope>NUCLEOTIDE SEQUENCE [LARGE SCALE GENOMIC DNA]</scope>
    <source>
        <strain evidence="1 2">AC40</strain>
    </source>
</reference>
<dbReference type="Proteomes" id="UP001231616">
    <property type="component" value="Unassembled WGS sequence"/>
</dbReference>
<sequence length="514" mass="57545">MKPILGGVLIKKIAIVGGGTAGWLVANHLGQQFRHQPGITITLIESPTIATIGVGEGTVPAIRYSLKKFGVSETDLLTQCDATFKHSIKFINWLDKSKHGENAYHHLFSNPLVHGLDLTSLWLHQVGDYASFVSPQAAVVAASLAPKSITAAEFQCTVPYAYHFDARKFAGLLHANATESFRVQYVQADVTDIRIDEAGFITHLVTAQQGELAFDFVIDCTGFQAALLGEKLKIPFQSCADQLFTDTALAVQVPYNQEPKLPPYTLASAHQAGWVWDIGLTSRRGVGFVYSSAHMTEDKAYQKLERYVGKSELATLSVRKIPMQVGRRAKFWHKNCVAIGLSQGFVEPLEATAILLADFSADLLSQCFPAERSEMDLVAERFNQRMVHAWDRVLDFIKLHYCISDRTDSDFWHDNREPASIPESLQQKLALWRNHVPTREDFFSKFEVFDLENYLYVLYGMKYPTKKPLLTPDYQAQAELAAKQVQQQAQVLGSELIPHQELLAKIKQYGLQKV</sequence>